<evidence type="ECO:0000313" key="3">
    <source>
        <dbReference type="Proteomes" id="UP000256661"/>
    </source>
</evidence>
<keyword evidence="3" id="KW-1185">Reference proteome</keyword>
<dbReference type="InterPro" id="IPR031571">
    <property type="entry name" value="RcpC_dom"/>
</dbReference>
<feature type="domain" description="Flp pilus assembly protein RcpC/CpaB" evidence="1">
    <location>
        <begin position="116"/>
        <end position="213"/>
    </location>
</feature>
<gene>
    <name evidence="2" type="ORF">DFJ69_2264</name>
</gene>
<evidence type="ECO:0000259" key="1">
    <source>
        <dbReference type="Pfam" id="PF16976"/>
    </source>
</evidence>
<dbReference type="Proteomes" id="UP000256661">
    <property type="component" value="Unassembled WGS sequence"/>
</dbReference>
<evidence type="ECO:0000313" key="2">
    <source>
        <dbReference type="EMBL" id="REE96813.1"/>
    </source>
</evidence>
<dbReference type="OrthoDB" id="5182178at2"/>
<dbReference type="RefSeq" id="WP_147312270.1">
    <property type="nucleotide sequence ID" value="NZ_QTTT01000001.1"/>
</dbReference>
<organism evidence="2 3">
    <name type="scientific">Thermomonospora umbrina</name>
    <dbReference type="NCBI Taxonomy" id="111806"/>
    <lineage>
        <taxon>Bacteria</taxon>
        <taxon>Bacillati</taxon>
        <taxon>Actinomycetota</taxon>
        <taxon>Actinomycetes</taxon>
        <taxon>Streptosporangiales</taxon>
        <taxon>Thermomonosporaceae</taxon>
        <taxon>Thermomonospora</taxon>
    </lineage>
</organism>
<protein>
    <submittedName>
        <fullName evidence="2">Pilus assembly protein CpaB</fullName>
    </submittedName>
</protein>
<dbReference type="EMBL" id="QTTT01000001">
    <property type="protein sequence ID" value="REE96813.1"/>
    <property type="molecule type" value="Genomic_DNA"/>
</dbReference>
<dbReference type="Pfam" id="PF16976">
    <property type="entry name" value="RcpC"/>
    <property type="match status" value="1"/>
</dbReference>
<accession>A0A3D9SS69</accession>
<comment type="caution">
    <text evidence="2">The sequence shown here is derived from an EMBL/GenBank/DDBJ whole genome shotgun (WGS) entry which is preliminary data.</text>
</comment>
<reference evidence="2 3" key="1">
    <citation type="submission" date="2018-08" db="EMBL/GenBank/DDBJ databases">
        <title>Sequencing the genomes of 1000 actinobacteria strains.</title>
        <authorList>
            <person name="Klenk H.-P."/>
        </authorList>
    </citation>
    <scope>NUCLEOTIDE SEQUENCE [LARGE SCALE GENOMIC DNA]</scope>
    <source>
        <strain evidence="2 3">DSM 43927</strain>
    </source>
</reference>
<dbReference type="AlphaFoldDB" id="A0A3D9SS69"/>
<proteinExistence type="predicted"/>
<name>A0A3D9SS69_9ACTN</name>
<sequence length="249" mass="25989">MRRRLFPMVLALVLAAIGTALVFAYVQGADRRALAGHRAVDALVAAKAIPAGTPASDLRRNGWVRSVRMPASAVPDDLVTTIDGGLEDLVVGSAIGLGHLIRKPLLVPRGRSQGFAVPEGKLALTVALTDPQRVAGYVTAGSEVAVFVATKLLDSRGKPLGEATGARMLMADIEVLSIGPAKAKEKDAASVDPQTLVTVAVTQREAEKLVWATGAQQSGRGNALYLALQTDSTRLDTNSPGVSSFTFAK</sequence>